<evidence type="ECO:0000313" key="2">
    <source>
        <dbReference type="EMBL" id="VUF11558.1"/>
    </source>
</evidence>
<name>A0A564FUU2_9HYPH</name>
<dbReference type="EMBL" id="BPQI01000171">
    <property type="protein sequence ID" value="GJD58805.1"/>
    <property type="molecule type" value="Genomic_DNA"/>
</dbReference>
<reference evidence="1" key="3">
    <citation type="submission" date="2021-08" db="EMBL/GenBank/DDBJ databases">
        <authorList>
            <person name="Tani A."/>
            <person name="Ola A."/>
            <person name="Ogura Y."/>
            <person name="Katsura K."/>
            <person name="Hayashi T."/>
        </authorList>
    </citation>
    <scope>NUCLEOTIDE SEQUENCE</scope>
    <source>
        <strain evidence="1">DSM 22415</strain>
    </source>
</reference>
<dbReference type="EMBL" id="CABFVH010000005">
    <property type="protein sequence ID" value="VUF11558.1"/>
    <property type="molecule type" value="Genomic_DNA"/>
</dbReference>
<dbReference type="Pfam" id="PF16868">
    <property type="entry name" value="NMT1_3"/>
    <property type="match status" value="1"/>
</dbReference>
<evidence type="ECO:0000313" key="4">
    <source>
        <dbReference type="Proteomes" id="UP001055303"/>
    </source>
</evidence>
<dbReference type="SUPFAM" id="SSF53850">
    <property type="entry name" value="Periplasmic binding protein-like II"/>
    <property type="match status" value="1"/>
</dbReference>
<protein>
    <recommendedName>
        <fullName evidence="5">TAXI family TRAP transporter solute-binding subunit</fullName>
    </recommendedName>
</protein>
<dbReference type="Proteomes" id="UP000401717">
    <property type="component" value="Unassembled WGS sequence"/>
</dbReference>
<proteinExistence type="predicted"/>
<dbReference type="AlphaFoldDB" id="A0A564FUU2"/>
<evidence type="ECO:0000313" key="3">
    <source>
        <dbReference type="Proteomes" id="UP000401717"/>
    </source>
</evidence>
<dbReference type="InterPro" id="IPR011852">
    <property type="entry name" value="TRAP_TAXI"/>
</dbReference>
<reference evidence="2 3" key="1">
    <citation type="submission" date="2019-06" db="EMBL/GenBank/DDBJ databases">
        <authorList>
            <person name="Rodrigo-Torres L."/>
            <person name="Arahal R. D."/>
            <person name="Lucena T."/>
        </authorList>
    </citation>
    <scope>NUCLEOTIDE SEQUENCE [LARGE SCALE GENOMIC DNA]</scope>
    <source>
        <strain evidence="2 3">SW08-7</strain>
    </source>
</reference>
<gene>
    <name evidence="1" type="ORF">IFDJLNFL_4729</name>
    <name evidence="2" type="ORF">MTDSW087_01240</name>
</gene>
<dbReference type="PANTHER" id="PTHR42941">
    <property type="entry name" value="SLL1037 PROTEIN"/>
    <property type="match status" value="1"/>
</dbReference>
<keyword evidence="4" id="KW-1185">Reference proteome</keyword>
<accession>A0A564FUU2</accession>
<reference evidence="1" key="2">
    <citation type="journal article" date="2021" name="Front. Microbiol.">
        <title>Comprehensive Comparative Genomics and Phenotyping of Methylobacterium Species.</title>
        <authorList>
            <person name="Alessa O."/>
            <person name="Ogura Y."/>
            <person name="Fujitani Y."/>
            <person name="Takami H."/>
            <person name="Hayashi T."/>
            <person name="Sahin N."/>
            <person name="Tani A."/>
        </authorList>
    </citation>
    <scope>NUCLEOTIDE SEQUENCE</scope>
    <source>
        <strain evidence="1">DSM 22415</strain>
    </source>
</reference>
<organism evidence="2 3">
    <name type="scientific">Methylobacterium dankookense</name>
    <dbReference type="NCBI Taxonomy" id="560405"/>
    <lineage>
        <taxon>Bacteria</taxon>
        <taxon>Pseudomonadati</taxon>
        <taxon>Pseudomonadota</taxon>
        <taxon>Alphaproteobacteria</taxon>
        <taxon>Hyphomicrobiales</taxon>
        <taxon>Methylobacteriaceae</taxon>
        <taxon>Methylobacterium</taxon>
    </lineage>
</organism>
<dbReference type="Proteomes" id="UP001055303">
    <property type="component" value="Unassembled WGS sequence"/>
</dbReference>
<evidence type="ECO:0000313" key="1">
    <source>
        <dbReference type="EMBL" id="GJD58805.1"/>
    </source>
</evidence>
<sequence length="322" mass="33033">MLRRRSFLAAPLTPLLPILLLPGAARAAEGLRLVLGTATPGGGFPAYGEALAAAVAEVDPALTLELRPTKGSTENLDLLKAGALDLALVQGEYADAALAAEGDRAALPTVVAPIDAAPGLFVVPAASPVRRIADLQGRPVALGTHSSGLTAMGRTVLRGSGLDPEHDIHPILLDRAGDGPGMLRDGRAAALWGGGVGWPGFRTMAAEPGGARFFGPEPGAIDAILALSASLRRMRVPADTFAGQAEPIETVGSWSFIMARPGLDPEAVARLLRAIDRGKAGLARRFVLGAGSDPRNLVEAVPAAWLHPATAAFLREAGAAPR</sequence>
<dbReference type="PANTHER" id="PTHR42941:SF1">
    <property type="entry name" value="SLL1037 PROTEIN"/>
    <property type="match status" value="1"/>
</dbReference>
<dbReference type="OrthoDB" id="7331522at2"/>
<dbReference type="NCBIfam" id="TIGR02122">
    <property type="entry name" value="TRAP_TAXI"/>
    <property type="match status" value="1"/>
</dbReference>
<dbReference type="Gene3D" id="3.40.190.10">
    <property type="entry name" value="Periplasmic binding protein-like II"/>
    <property type="match status" value="2"/>
</dbReference>
<dbReference type="RefSeq" id="WP_144761619.1">
    <property type="nucleotide sequence ID" value="NZ_BPQI01000171.1"/>
</dbReference>
<evidence type="ECO:0008006" key="5">
    <source>
        <dbReference type="Google" id="ProtNLM"/>
    </source>
</evidence>